<comment type="subcellular location">
    <subcellularLocation>
        <location evidence="1">Cell membrane</location>
        <topology evidence="1">Multi-pass membrane protein</topology>
    </subcellularLocation>
</comment>
<feature type="transmembrane region" description="Helical" evidence="6">
    <location>
        <begin position="359"/>
        <end position="380"/>
    </location>
</feature>
<keyword evidence="4 6" id="KW-1133">Transmembrane helix</keyword>
<feature type="transmembrane region" description="Helical" evidence="6">
    <location>
        <begin position="430"/>
        <end position="447"/>
    </location>
</feature>
<feature type="transmembrane region" description="Helical" evidence="6">
    <location>
        <begin position="284"/>
        <end position="313"/>
    </location>
</feature>
<dbReference type="RefSeq" id="WP_376698640.1">
    <property type="nucleotide sequence ID" value="NZ_BMCO01000001.1"/>
</dbReference>
<dbReference type="EMBL" id="JACHFF010000001">
    <property type="protein sequence ID" value="MBB6422212.1"/>
    <property type="molecule type" value="Genomic_DNA"/>
</dbReference>
<dbReference type="InterPro" id="IPR002293">
    <property type="entry name" value="AA/rel_permease1"/>
</dbReference>
<evidence type="ECO:0000313" key="9">
    <source>
        <dbReference type="Proteomes" id="UP000534001"/>
    </source>
</evidence>
<dbReference type="PANTHER" id="PTHR42770:SF7">
    <property type="entry name" value="MEMBRANE PROTEIN"/>
    <property type="match status" value="1"/>
</dbReference>
<keyword evidence="5 6" id="KW-0472">Membrane</keyword>
<evidence type="ECO:0000256" key="6">
    <source>
        <dbReference type="SAM" id="Phobius"/>
    </source>
</evidence>
<evidence type="ECO:0000256" key="5">
    <source>
        <dbReference type="ARBA" id="ARBA00023136"/>
    </source>
</evidence>
<sequence length="468" mass="50844">MEQHKFSKSFSLIDLLFMATGAMLGWGWVVLSGDWVSQAGFAGTAIAFTLGGILIIFISLTYAELASSIPKTGGGMVFVLRAYKPKVIGYFAAWSVLFGYVSVITFEAVALPTVIDYIIPSEHVGHLWSVGGDDVFFTWVIIGSLGSIILTSLNYFGVTPAKIVQNVLTLGVVAAGILLMVSGLTLGDTENLQPMFGGGIGGMMTVLVMIPFLFVGFDVIPQISEEVKSPPHLIGRILIGSIIVTVIFYILIAFGVSMGLTESQLDGSSLATADAMRVMFDSRIMANIIVIAGVAGIITSWNAFIIGGSRILYAMSIRKMIPLWFGHIHPKYNTPVNSILFLGILGAVAPLLGHASLNWFVNAGGIGIVLGYLVVSISFLKLRKTEPNLERPFSIKRWKVIGLIAVILSILFILLYMPFSPSALGWPMEWYIVIGWYLIGFTFFMLGKEKHMNRDYNDGIDSSKGINE</sequence>
<name>A0A6V7RLQ4_9STAP</name>
<dbReference type="PANTHER" id="PTHR42770">
    <property type="entry name" value="AMINO ACID TRANSPORTER-RELATED"/>
    <property type="match status" value="1"/>
</dbReference>
<keyword evidence="3 6" id="KW-0812">Transmembrane</keyword>
<dbReference type="AlphaFoldDB" id="A0A6V7RLQ4"/>
<proteinExistence type="predicted"/>
<protein>
    <submittedName>
        <fullName evidence="8">Amino acid transporter</fullName>
    </submittedName>
    <submittedName>
        <fullName evidence="7">Putative amino acid permease YhdG</fullName>
    </submittedName>
</protein>
<keyword evidence="10" id="KW-1185">Reference proteome</keyword>
<dbReference type="GO" id="GO:0005886">
    <property type="term" value="C:plasma membrane"/>
    <property type="evidence" value="ECO:0007669"/>
    <property type="project" value="UniProtKB-SubCell"/>
</dbReference>
<dbReference type="GO" id="GO:0022857">
    <property type="term" value="F:transmembrane transporter activity"/>
    <property type="evidence" value="ECO:0007669"/>
    <property type="project" value="InterPro"/>
</dbReference>
<dbReference type="Proteomes" id="UP000545588">
    <property type="component" value="Unassembled WGS sequence"/>
</dbReference>
<accession>A0A6V7RLQ4</accession>
<evidence type="ECO:0000256" key="2">
    <source>
        <dbReference type="ARBA" id="ARBA00022475"/>
    </source>
</evidence>
<dbReference type="PIRSF" id="PIRSF006060">
    <property type="entry name" value="AA_transporter"/>
    <property type="match status" value="1"/>
</dbReference>
<feature type="transmembrane region" description="Helical" evidence="6">
    <location>
        <begin position="237"/>
        <end position="260"/>
    </location>
</feature>
<feature type="transmembrane region" description="Helical" evidence="6">
    <location>
        <begin position="196"/>
        <end position="217"/>
    </location>
</feature>
<feature type="transmembrane region" description="Helical" evidence="6">
    <location>
        <begin position="400"/>
        <end position="418"/>
    </location>
</feature>
<feature type="transmembrane region" description="Helical" evidence="6">
    <location>
        <begin position="87"/>
        <end position="115"/>
    </location>
</feature>
<feature type="transmembrane region" description="Helical" evidence="6">
    <location>
        <begin position="12"/>
        <end position="29"/>
    </location>
</feature>
<gene>
    <name evidence="7" type="primary">yhdG</name>
    <name evidence="8" type="ORF">HNR41_000138</name>
    <name evidence="7" type="ORF">JEOCOQ751_01445</name>
</gene>
<reference evidence="8 10" key="2">
    <citation type="submission" date="2020-08" db="EMBL/GenBank/DDBJ databases">
        <title>Genomic Encyclopedia of Type Strains, Phase IV (KMG-IV): sequencing the most valuable type-strain genomes for metagenomic binning, comparative biology and taxonomic classification.</title>
        <authorList>
            <person name="Goeker M."/>
        </authorList>
    </citation>
    <scope>NUCLEOTIDE SEQUENCE [LARGE SCALE GENOMIC DNA]</scope>
    <source>
        <strain evidence="8 10">DSM 22419</strain>
    </source>
</reference>
<dbReference type="InterPro" id="IPR050367">
    <property type="entry name" value="APC_superfamily"/>
</dbReference>
<evidence type="ECO:0000256" key="3">
    <source>
        <dbReference type="ARBA" id="ARBA00022692"/>
    </source>
</evidence>
<feature type="transmembrane region" description="Helical" evidence="6">
    <location>
        <begin position="163"/>
        <end position="184"/>
    </location>
</feature>
<dbReference type="EMBL" id="CAJEWA010000006">
    <property type="protein sequence ID" value="CAD2079266.1"/>
    <property type="molecule type" value="Genomic_DNA"/>
</dbReference>
<keyword evidence="2" id="KW-1003">Cell membrane</keyword>
<feature type="transmembrane region" description="Helical" evidence="6">
    <location>
        <begin position="135"/>
        <end position="156"/>
    </location>
</feature>
<evidence type="ECO:0000313" key="8">
    <source>
        <dbReference type="EMBL" id="MBB6422212.1"/>
    </source>
</evidence>
<reference evidence="7 9" key="1">
    <citation type="submission" date="2020-07" db="EMBL/GenBank/DDBJ databases">
        <authorList>
            <person name="Criscuolo A."/>
        </authorList>
    </citation>
    <scope>NUCLEOTIDE SEQUENCE [LARGE SCALE GENOMIC DNA]</scope>
    <source>
        <strain evidence="7">CIP111751</strain>
    </source>
</reference>
<feature type="transmembrane region" description="Helical" evidence="6">
    <location>
        <begin position="334"/>
        <end position="353"/>
    </location>
</feature>
<evidence type="ECO:0000313" key="7">
    <source>
        <dbReference type="EMBL" id="CAD2079266.1"/>
    </source>
</evidence>
<evidence type="ECO:0000256" key="1">
    <source>
        <dbReference type="ARBA" id="ARBA00004651"/>
    </source>
</evidence>
<dbReference type="Proteomes" id="UP000534001">
    <property type="component" value="Unassembled WGS sequence"/>
</dbReference>
<dbReference type="Pfam" id="PF13520">
    <property type="entry name" value="AA_permease_2"/>
    <property type="match status" value="1"/>
</dbReference>
<evidence type="ECO:0000256" key="4">
    <source>
        <dbReference type="ARBA" id="ARBA00022989"/>
    </source>
</evidence>
<organism evidence="7 9">
    <name type="scientific">Jeotgalicoccus coquinae</name>
    <dbReference type="NCBI Taxonomy" id="709509"/>
    <lineage>
        <taxon>Bacteria</taxon>
        <taxon>Bacillati</taxon>
        <taxon>Bacillota</taxon>
        <taxon>Bacilli</taxon>
        <taxon>Bacillales</taxon>
        <taxon>Staphylococcaceae</taxon>
        <taxon>Jeotgalicoccus</taxon>
    </lineage>
</organism>
<feature type="transmembrane region" description="Helical" evidence="6">
    <location>
        <begin position="41"/>
        <end position="66"/>
    </location>
</feature>
<dbReference type="Gene3D" id="1.20.1740.10">
    <property type="entry name" value="Amino acid/polyamine transporter I"/>
    <property type="match status" value="1"/>
</dbReference>
<evidence type="ECO:0000313" key="10">
    <source>
        <dbReference type="Proteomes" id="UP000545588"/>
    </source>
</evidence>
<comment type="caution">
    <text evidence="7">The sequence shown here is derived from an EMBL/GenBank/DDBJ whole genome shotgun (WGS) entry which is preliminary data.</text>
</comment>